<dbReference type="OrthoDB" id="6287899at2759"/>
<dbReference type="EMBL" id="UYRU01006670">
    <property type="protein sequence ID" value="VDK40290.1"/>
    <property type="molecule type" value="Genomic_DNA"/>
</dbReference>
<evidence type="ECO:0000313" key="3">
    <source>
        <dbReference type="Proteomes" id="UP000281553"/>
    </source>
</evidence>
<proteinExistence type="predicted"/>
<keyword evidence="3" id="KW-1185">Reference proteome</keyword>
<feature type="region of interest" description="Disordered" evidence="1">
    <location>
        <begin position="147"/>
        <end position="180"/>
    </location>
</feature>
<protein>
    <submittedName>
        <fullName evidence="2">Uncharacterized protein</fullName>
    </submittedName>
</protein>
<reference evidence="2 3" key="1">
    <citation type="submission" date="2018-11" db="EMBL/GenBank/DDBJ databases">
        <authorList>
            <consortium name="Pathogen Informatics"/>
        </authorList>
    </citation>
    <scope>NUCLEOTIDE SEQUENCE [LARGE SCALE GENOMIC DNA]</scope>
</reference>
<sequence length="180" mass="20020">MASTWDPSPVSPVPTCPDQQPSVKPTSPLITETPTLPMTNKSRTPKRQVRLRNHSAQTRLAAIPTSRASVLLRRVIFDPKVASSPKPGVETEPGADMAAILPLLKQCSRCGSQRVRLLLIERYPEPAPTPSTETPSPRPLLLRRRAKRTLSGEVLEAPKRSVSTKRENRRSARFHTQPIW</sequence>
<evidence type="ECO:0000313" key="2">
    <source>
        <dbReference type="EMBL" id="VDK40290.1"/>
    </source>
</evidence>
<evidence type="ECO:0000256" key="1">
    <source>
        <dbReference type="SAM" id="MobiDB-lite"/>
    </source>
</evidence>
<dbReference type="AlphaFoldDB" id="A0A3P6Q7W3"/>
<accession>A0A3P6Q7W3</accession>
<organism evidence="2 3">
    <name type="scientific">Dibothriocephalus latus</name>
    <name type="common">Fish tapeworm</name>
    <name type="synonym">Diphyllobothrium latum</name>
    <dbReference type="NCBI Taxonomy" id="60516"/>
    <lineage>
        <taxon>Eukaryota</taxon>
        <taxon>Metazoa</taxon>
        <taxon>Spiralia</taxon>
        <taxon>Lophotrochozoa</taxon>
        <taxon>Platyhelminthes</taxon>
        <taxon>Cestoda</taxon>
        <taxon>Eucestoda</taxon>
        <taxon>Diphyllobothriidea</taxon>
        <taxon>Diphyllobothriidae</taxon>
        <taxon>Dibothriocephalus</taxon>
    </lineage>
</organism>
<feature type="compositionally biased region" description="Polar residues" evidence="1">
    <location>
        <begin position="17"/>
        <end position="42"/>
    </location>
</feature>
<gene>
    <name evidence="2" type="ORF">DILT_LOCUS1125</name>
</gene>
<feature type="region of interest" description="Disordered" evidence="1">
    <location>
        <begin position="1"/>
        <end position="53"/>
    </location>
</feature>
<name>A0A3P6Q7W3_DIBLA</name>
<feature type="compositionally biased region" description="Basic and acidic residues" evidence="1">
    <location>
        <begin position="156"/>
        <end position="170"/>
    </location>
</feature>
<dbReference type="Proteomes" id="UP000281553">
    <property type="component" value="Unassembled WGS sequence"/>
</dbReference>
<feature type="compositionally biased region" description="Basic residues" evidence="1">
    <location>
        <begin position="43"/>
        <end position="53"/>
    </location>
</feature>